<keyword evidence="2" id="KW-1185">Reference proteome</keyword>
<dbReference type="Proteomes" id="UP001060215">
    <property type="component" value="Chromosome 3"/>
</dbReference>
<sequence>MQVSSSCCQKELIDIEELTTFCKKGAQVVAYTAIFSCGNYQGVARLAKAKGLAVPIAHKKAVKKMRCRFFHKLMAL</sequence>
<comment type="caution">
    <text evidence="1">The sequence shown here is derived from an EMBL/GenBank/DDBJ whole genome shotgun (WGS) entry which is preliminary data.</text>
</comment>
<evidence type="ECO:0000313" key="2">
    <source>
        <dbReference type="Proteomes" id="UP001060215"/>
    </source>
</evidence>
<protein>
    <submittedName>
        <fullName evidence="1">Uncharacterized protein</fullName>
    </submittedName>
</protein>
<dbReference type="EMBL" id="CM045760">
    <property type="protein sequence ID" value="KAI8025245.1"/>
    <property type="molecule type" value="Genomic_DNA"/>
</dbReference>
<evidence type="ECO:0000313" key="1">
    <source>
        <dbReference type="EMBL" id="KAI8025245.1"/>
    </source>
</evidence>
<proteinExistence type="predicted"/>
<gene>
    <name evidence="1" type="ORF">LOK49_LG02G02182</name>
</gene>
<name>A0ACC0IJZ4_9ERIC</name>
<reference evidence="1 2" key="1">
    <citation type="journal article" date="2022" name="Plant J.">
        <title>Chromosome-level genome of Camellia lanceoleosa provides a valuable resource for understanding genome evolution and self-incompatibility.</title>
        <authorList>
            <person name="Gong W."/>
            <person name="Xiao S."/>
            <person name="Wang L."/>
            <person name="Liao Z."/>
            <person name="Chang Y."/>
            <person name="Mo W."/>
            <person name="Hu G."/>
            <person name="Li W."/>
            <person name="Zhao G."/>
            <person name="Zhu H."/>
            <person name="Hu X."/>
            <person name="Ji K."/>
            <person name="Xiang X."/>
            <person name="Song Q."/>
            <person name="Yuan D."/>
            <person name="Jin S."/>
            <person name="Zhang L."/>
        </authorList>
    </citation>
    <scope>NUCLEOTIDE SEQUENCE [LARGE SCALE GENOMIC DNA]</scope>
    <source>
        <strain evidence="1">SQ_2022a</strain>
    </source>
</reference>
<accession>A0ACC0IJZ4</accession>
<organism evidence="1 2">
    <name type="scientific">Camellia lanceoleosa</name>
    <dbReference type="NCBI Taxonomy" id="1840588"/>
    <lineage>
        <taxon>Eukaryota</taxon>
        <taxon>Viridiplantae</taxon>
        <taxon>Streptophyta</taxon>
        <taxon>Embryophyta</taxon>
        <taxon>Tracheophyta</taxon>
        <taxon>Spermatophyta</taxon>
        <taxon>Magnoliopsida</taxon>
        <taxon>eudicotyledons</taxon>
        <taxon>Gunneridae</taxon>
        <taxon>Pentapetalae</taxon>
        <taxon>asterids</taxon>
        <taxon>Ericales</taxon>
        <taxon>Theaceae</taxon>
        <taxon>Camellia</taxon>
    </lineage>
</organism>